<feature type="compositionally biased region" description="Low complexity" evidence="1">
    <location>
        <begin position="179"/>
        <end position="196"/>
    </location>
</feature>
<sequence>MYQHHLDSPPPPSRLYLPQTQSQDSSSRASRPWSPDGYQTLSSNIASSSSLEQTRQTFNALQRGQFQDDFDPYFSGTVVSPQLVDEYPLLPEEQFPRLPRRSPKRREERQEASEVSVEALDLADYARTLRSRQMEHPYPPFPYADVSLNSSSARPLKQQLPSHPPSSFPSFPNIYRGGTRSSANTSTTSTHRTPNSIQSMPLAFSHRQQPLSVPNTPNRSAPNLHHDPDQEIDVTHFPAWSRDWYNSDCNLRKPGHTDLTSLEAYEREVGLVMPPPLAGPSSSTKSRTNLPDSVSKAALSPFDPAYIHPESYPRGKDGDMFNDNHSYPSYSAPPYSNHEPLLGYNDPRRDGVVPWSLDPPEYKNMPLDPQVKEDRIRMLEHEFGTKKQKQSKHVPYDGKSKEVDDGLLRDDNGKIVVGTPNGKGGLATRGPKMRATARFLQFAFAIAVGGPVVWAALALKPDPAPPPAGTPPFYILAVLSPITFLVHFYFFLIRPCVVRRRQPNLTLPHPGAQGMMVLPVQAGGKRAKGGKGHKHPYPGKKGKKRGYPGGGDVQVNLIVDPNAFGLQAGEDDLSSSSDEGDGGTPGSVGILDRYNPFDSARRERERERNRTKRKRNRRKTLLASLKLEEEWRHARSWLRIVSTFDAFAFILWGVAFGFVLAGKRCPTGGSEGGYGGWCTAYNASTAAACLLCIAFGVSLFFDVQDVYASKASPRTRV</sequence>
<proteinExistence type="predicted"/>
<evidence type="ECO:0000256" key="2">
    <source>
        <dbReference type="SAM" id="Phobius"/>
    </source>
</evidence>
<evidence type="ECO:0000256" key="1">
    <source>
        <dbReference type="SAM" id="MobiDB-lite"/>
    </source>
</evidence>
<gene>
    <name evidence="3" type="ORF">FA15DRAFT_663606</name>
</gene>
<dbReference type="EMBL" id="ML210147">
    <property type="protein sequence ID" value="TFK30219.1"/>
    <property type="molecule type" value="Genomic_DNA"/>
</dbReference>
<feature type="region of interest" description="Disordered" evidence="1">
    <location>
        <begin position="94"/>
        <end position="115"/>
    </location>
</feature>
<feature type="compositionally biased region" description="Basic residues" evidence="1">
    <location>
        <begin position="525"/>
        <end position="546"/>
    </location>
</feature>
<dbReference type="AlphaFoldDB" id="A0A5C3LB03"/>
<keyword evidence="2" id="KW-0472">Membrane</keyword>
<feature type="transmembrane region" description="Helical" evidence="2">
    <location>
        <begin position="471"/>
        <end position="492"/>
    </location>
</feature>
<feature type="region of interest" description="Disordered" evidence="1">
    <location>
        <begin position="176"/>
        <end position="197"/>
    </location>
</feature>
<feature type="compositionally biased region" description="Basic and acidic residues" evidence="1">
    <location>
        <begin position="394"/>
        <end position="413"/>
    </location>
</feature>
<feature type="region of interest" description="Disordered" evidence="1">
    <location>
        <begin position="1"/>
        <end position="49"/>
    </location>
</feature>
<dbReference type="Proteomes" id="UP000307440">
    <property type="component" value="Unassembled WGS sequence"/>
</dbReference>
<feature type="region of interest" description="Disordered" evidence="1">
    <location>
        <begin position="569"/>
        <end position="617"/>
    </location>
</feature>
<keyword evidence="2" id="KW-0812">Transmembrane</keyword>
<evidence type="ECO:0000313" key="3">
    <source>
        <dbReference type="EMBL" id="TFK30219.1"/>
    </source>
</evidence>
<keyword evidence="2" id="KW-1133">Transmembrane helix</keyword>
<accession>A0A5C3LB03</accession>
<reference evidence="3 4" key="1">
    <citation type="journal article" date="2019" name="Nat. Ecol. Evol.">
        <title>Megaphylogeny resolves global patterns of mushroom evolution.</title>
        <authorList>
            <person name="Varga T."/>
            <person name="Krizsan K."/>
            <person name="Foldi C."/>
            <person name="Dima B."/>
            <person name="Sanchez-Garcia M."/>
            <person name="Sanchez-Ramirez S."/>
            <person name="Szollosi G.J."/>
            <person name="Szarkandi J.G."/>
            <person name="Papp V."/>
            <person name="Albert L."/>
            <person name="Andreopoulos W."/>
            <person name="Angelini C."/>
            <person name="Antonin V."/>
            <person name="Barry K.W."/>
            <person name="Bougher N.L."/>
            <person name="Buchanan P."/>
            <person name="Buyck B."/>
            <person name="Bense V."/>
            <person name="Catcheside P."/>
            <person name="Chovatia M."/>
            <person name="Cooper J."/>
            <person name="Damon W."/>
            <person name="Desjardin D."/>
            <person name="Finy P."/>
            <person name="Geml J."/>
            <person name="Haridas S."/>
            <person name="Hughes K."/>
            <person name="Justo A."/>
            <person name="Karasinski D."/>
            <person name="Kautmanova I."/>
            <person name="Kiss B."/>
            <person name="Kocsube S."/>
            <person name="Kotiranta H."/>
            <person name="LaButti K.M."/>
            <person name="Lechner B.E."/>
            <person name="Liimatainen K."/>
            <person name="Lipzen A."/>
            <person name="Lukacs Z."/>
            <person name="Mihaltcheva S."/>
            <person name="Morgado L.N."/>
            <person name="Niskanen T."/>
            <person name="Noordeloos M.E."/>
            <person name="Ohm R.A."/>
            <person name="Ortiz-Santana B."/>
            <person name="Ovrebo C."/>
            <person name="Racz N."/>
            <person name="Riley R."/>
            <person name="Savchenko A."/>
            <person name="Shiryaev A."/>
            <person name="Soop K."/>
            <person name="Spirin V."/>
            <person name="Szebenyi C."/>
            <person name="Tomsovsky M."/>
            <person name="Tulloss R.E."/>
            <person name="Uehling J."/>
            <person name="Grigoriev I.V."/>
            <person name="Vagvolgyi C."/>
            <person name="Papp T."/>
            <person name="Martin F.M."/>
            <person name="Miettinen O."/>
            <person name="Hibbett D.S."/>
            <person name="Nagy L.G."/>
        </authorList>
    </citation>
    <scope>NUCLEOTIDE SEQUENCE [LARGE SCALE GENOMIC DNA]</scope>
    <source>
        <strain evidence="3 4">CBS 121175</strain>
    </source>
</reference>
<feature type="compositionally biased region" description="Basic and acidic residues" evidence="1">
    <location>
        <begin position="599"/>
        <end position="608"/>
    </location>
</feature>
<feature type="region of interest" description="Disordered" evidence="1">
    <location>
        <begin position="523"/>
        <end position="551"/>
    </location>
</feature>
<keyword evidence="4" id="KW-1185">Reference proteome</keyword>
<feature type="region of interest" description="Disordered" evidence="1">
    <location>
        <begin position="384"/>
        <end position="429"/>
    </location>
</feature>
<feature type="transmembrane region" description="Helical" evidence="2">
    <location>
        <begin position="439"/>
        <end position="459"/>
    </location>
</feature>
<name>A0A5C3LB03_COPMA</name>
<protein>
    <submittedName>
        <fullName evidence="3">Uncharacterized protein</fullName>
    </submittedName>
</protein>
<organism evidence="3 4">
    <name type="scientific">Coprinopsis marcescibilis</name>
    <name type="common">Agaric fungus</name>
    <name type="synonym">Psathyrella marcescibilis</name>
    <dbReference type="NCBI Taxonomy" id="230819"/>
    <lineage>
        <taxon>Eukaryota</taxon>
        <taxon>Fungi</taxon>
        <taxon>Dikarya</taxon>
        <taxon>Basidiomycota</taxon>
        <taxon>Agaricomycotina</taxon>
        <taxon>Agaricomycetes</taxon>
        <taxon>Agaricomycetidae</taxon>
        <taxon>Agaricales</taxon>
        <taxon>Agaricineae</taxon>
        <taxon>Psathyrellaceae</taxon>
        <taxon>Coprinopsis</taxon>
    </lineage>
</organism>
<feature type="transmembrane region" description="Helical" evidence="2">
    <location>
        <begin position="637"/>
        <end position="660"/>
    </location>
</feature>
<feature type="compositionally biased region" description="Polar residues" evidence="1">
    <location>
        <begin position="18"/>
        <end position="29"/>
    </location>
</feature>
<dbReference type="OrthoDB" id="3253553at2759"/>
<feature type="compositionally biased region" description="Acidic residues" evidence="1">
    <location>
        <begin position="569"/>
        <end position="581"/>
    </location>
</feature>
<feature type="transmembrane region" description="Helical" evidence="2">
    <location>
        <begin position="680"/>
        <end position="701"/>
    </location>
</feature>
<evidence type="ECO:0000313" key="4">
    <source>
        <dbReference type="Proteomes" id="UP000307440"/>
    </source>
</evidence>